<dbReference type="RefSeq" id="WP_074203154.1">
    <property type="nucleotide sequence ID" value="NZ_FSQW01000001.1"/>
</dbReference>
<keyword evidence="3" id="KW-1185">Reference proteome</keyword>
<dbReference type="Proteomes" id="UP000185192">
    <property type="component" value="Unassembled WGS sequence"/>
</dbReference>
<feature type="domain" description="AB hydrolase-1" evidence="1">
    <location>
        <begin position="32"/>
        <end position="274"/>
    </location>
</feature>
<dbReference type="PRINTS" id="PR00111">
    <property type="entry name" value="ABHYDROLASE"/>
</dbReference>
<dbReference type="SUPFAM" id="SSF53474">
    <property type="entry name" value="alpha/beta-Hydrolases"/>
    <property type="match status" value="1"/>
</dbReference>
<dbReference type="OrthoDB" id="9791366at2"/>
<accession>A0A1N6CLY7</accession>
<evidence type="ECO:0000313" key="2">
    <source>
        <dbReference type="EMBL" id="SIN59486.1"/>
    </source>
</evidence>
<reference evidence="3" key="1">
    <citation type="submission" date="2016-11" db="EMBL/GenBank/DDBJ databases">
        <authorList>
            <person name="Varghese N."/>
            <person name="Submissions S."/>
        </authorList>
    </citation>
    <scope>NUCLEOTIDE SEQUENCE [LARGE SCALE GENOMIC DNA]</scope>
    <source>
        <strain evidence="3">DSM 22363</strain>
    </source>
</reference>
<dbReference type="InterPro" id="IPR050266">
    <property type="entry name" value="AB_hydrolase_sf"/>
</dbReference>
<dbReference type="STRING" id="1123272.SAMN02745824_0015"/>
<dbReference type="GO" id="GO:0046464">
    <property type="term" value="P:acylglycerol catabolic process"/>
    <property type="evidence" value="ECO:0007669"/>
    <property type="project" value="TreeGrafter"/>
</dbReference>
<dbReference type="GO" id="GO:0047372">
    <property type="term" value="F:monoacylglycerol lipase activity"/>
    <property type="evidence" value="ECO:0007669"/>
    <property type="project" value="TreeGrafter"/>
</dbReference>
<dbReference type="PANTHER" id="PTHR43798:SF33">
    <property type="entry name" value="HYDROLASE, PUTATIVE (AFU_ORTHOLOGUE AFUA_2G14860)-RELATED"/>
    <property type="match status" value="1"/>
</dbReference>
<name>A0A1N6CLY7_9SPHN</name>
<sequence>MAHSGRPWSEHFYRSADDRLQLFARDYPGDGPTLLMMHGLTRNSADFEPLIAGLDADYRVISVDQRGRGRSDHDPDPVHYLPEVYVADMFALLDGLGIDKVTAIGTSMGGLMAMIMGAMQPDRVPAIIINDIGPEVDPAGIARIQSYVGQAEPLASWEDAAAACRDVHRPAFPDFGDSDWMEFARRTCVEENGTVRPAYDPGIASSMEGDQPATVPPDLWPMWDMLADLPILLLRGGISDILPADTAAQMEARHSGWFRRVNVPYVGHAPILDEPEALSAIRDFLNRHAA</sequence>
<dbReference type="Pfam" id="PF00561">
    <property type="entry name" value="Abhydrolase_1"/>
    <property type="match status" value="1"/>
</dbReference>
<dbReference type="EMBL" id="FSQW01000001">
    <property type="protein sequence ID" value="SIN59486.1"/>
    <property type="molecule type" value="Genomic_DNA"/>
</dbReference>
<dbReference type="InterPro" id="IPR029058">
    <property type="entry name" value="AB_hydrolase_fold"/>
</dbReference>
<gene>
    <name evidence="2" type="ORF">SAMN02745824_0015</name>
</gene>
<dbReference type="AlphaFoldDB" id="A0A1N6CLY7"/>
<proteinExistence type="predicted"/>
<dbReference type="GO" id="GO:0016020">
    <property type="term" value="C:membrane"/>
    <property type="evidence" value="ECO:0007669"/>
    <property type="project" value="TreeGrafter"/>
</dbReference>
<dbReference type="InterPro" id="IPR000073">
    <property type="entry name" value="AB_hydrolase_1"/>
</dbReference>
<protein>
    <submittedName>
        <fullName evidence="2">Pimeloyl-ACP methyl ester carboxylesterase</fullName>
    </submittedName>
</protein>
<evidence type="ECO:0000313" key="3">
    <source>
        <dbReference type="Proteomes" id="UP000185192"/>
    </source>
</evidence>
<organism evidence="2 3">
    <name type="scientific">Parasphingorhabdus marina DSM 22363</name>
    <dbReference type="NCBI Taxonomy" id="1123272"/>
    <lineage>
        <taxon>Bacteria</taxon>
        <taxon>Pseudomonadati</taxon>
        <taxon>Pseudomonadota</taxon>
        <taxon>Alphaproteobacteria</taxon>
        <taxon>Sphingomonadales</taxon>
        <taxon>Sphingomonadaceae</taxon>
        <taxon>Parasphingorhabdus</taxon>
    </lineage>
</organism>
<evidence type="ECO:0000259" key="1">
    <source>
        <dbReference type="Pfam" id="PF00561"/>
    </source>
</evidence>
<dbReference type="PANTHER" id="PTHR43798">
    <property type="entry name" value="MONOACYLGLYCEROL LIPASE"/>
    <property type="match status" value="1"/>
</dbReference>
<dbReference type="Gene3D" id="3.40.50.1820">
    <property type="entry name" value="alpha/beta hydrolase"/>
    <property type="match status" value="1"/>
</dbReference>